<keyword evidence="3" id="KW-0732">Signal</keyword>
<dbReference type="PRINTS" id="PR00792">
    <property type="entry name" value="PEPSIN"/>
</dbReference>
<keyword evidence="2 5" id="KW-0645">Protease</keyword>
<comment type="similarity">
    <text evidence="1 2">Belongs to the peptidase A1 family.</text>
</comment>
<protein>
    <submittedName>
        <fullName evidence="5">Aspartic protease</fullName>
    </submittedName>
</protein>
<evidence type="ECO:0000256" key="1">
    <source>
        <dbReference type="ARBA" id="ARBA00007447"/>
    </source>
</evidence>
<feature type="domain" description="Peptidase A1" evidence="4">
    <location>
        <begin position="81"/>
        <end position="361"/>
    </location>
</feature>
<dbReference type="Gene3D" id="2.40.70.10">
    <property type="entry name" value="Acid Proteases"/>
    <property type="match status" value="2"/>
</dbReference>
<keyword evidence="6" id="KW-1185">Reference proteome</keyword>
<dbReference type="InterPro" id="IPR001461">
    <property type="entry name" value="Aspartic_peptidase_A1"/>
</dbReference>
<dbReference type="PROSITE" id="PS00141">
    <property type="entry name" value="ASP_PROTEASE"/>
    <property type="match status" value="1"/>
</dbReference>
<evidence type="ECO:0000259" key="4">
    <source>
        <dbReference type="PROSITE" id="PS51767"/>
    </source>
</evidence>
<evidence type="ECO:0000256" key="2">
    <source>
        <dbReference type="RuleBase" id="RU000454"/>
    </source>
</evidence>
<gene>
    <name evidence="5" type="ORF">TSPI_10183</name>
</gene>
<dbReference type="PANTHER" id="PTHR47966:SF51">
    <property type="entry name" value="BETA-SITE APP-CLEAVING ENZYME, ISOFORM A-RELATED"/>
    <property type="match status" value="1"/>
</dbReference>
<dbReference type="PROSITE" id="PS51257">
    <property type="entry name" value="PROKAR_LIPOPROTEIN"/>
    <property type="match status" value="1"/>
</dbReference>
<dbReference type="EMBL" id="JBEUSY010000195">
    <property type="protein sequence ID" value="KAL1242640.1"/>
    <property type="molecule type" value="Genomic_DNA"/>
</dbReference>
<dbReference type="GO" id="GO:0006508">
    <property type="term" value="P:proteolysis"/>
    <property type="evidence" value="ECO:0007669"/>
    <property type="project" value="UniProtKB-KW"/>
</dbReference>
<evidence type="ECO:0000313" key="6">
    <source>
        <dbReference type="Proteomes" id="UP001558632"/>
    </source>
</evidence>
<dbReference type="GO" id="GO:0008233">
    <property type="term" value="F:peptidase activity"/>
    <property type="evidence" value="ECO:0007669"/>
    <property type="project" value="UniProtKB-KW"/>
</dbReference>
<comment type="caution">
    <text evidence="5">The sequence shown here is derived from an EMBL/GenBank/DDBJ whole genome shotgun (WGS) entry which is preliminary data.</text>
</comment>
<dbReference type="PANTHER" id="PTHR47966">
    <property type="entry name" value="BETA-SITE APP-CLEAVING ENZYME, ISOFORM A-RELATED"/>
    <property type="match status" value="1"/>
</dbReference>
<name>A0ABR3KR27_TRISP</name>
<proteinExistence type="inferred from homology"/>
<dbReference type="SUPFAM" id="SSF50630">
    <property type="entry name" value="Acid proteases"/>
    <property type="match status" value="1"/>
</dbReference>
<dbReference type="InterPro" id="IPR021109">
    <property type="entry name" value="Peptidase_aspartic_dom_sf"/>
</dbReference>
<feature type="chain" id="PRO_5045713296" evidence="3">
    <location>
        <begin position="25"/>
        <end position="368"/>
    </location>
</feature>
<dbReference type="InterPro" id="IPR033121">
    <property type="entry name" value="PEPTIDASE_A1"/>
</dbReference>
<evidence type="ECO:0000256" key="3">
    <source>
        <dbReference type="SAM" id="SignalP"/>
    </source>
</evidence>
<keyword evidence="2" id="KW-0064">Aspartyl protease</keyword>
<feature type="signal peptide" evidence="3">
    <location>
        <begin position="1"/>
        <end position="24"/>
    </location>
</feature>
<dbReference type="Proteomes" id="UP001558632">
    <property type="component" value="Unassembled WGS sequence"/>
</dbReference>
<sequence>MFRTICILAAVLVVSCGQIQPVRLHRGQSVLKQLLEKGSYVDYGRKLEQYVHFLRKKYENRLHKTPGEIDEILHNYMDAQYYGEISIGTPPQNFTVIFDTGSSNLWVPSSKCSFFDIACWLHNRYNSKKSSTYEASGETIEIRYGSGSMRGFKSKDTVCIASLCVKGQGFAEATSQPGLAFIFAHFDGILGMAFPSIAVGGIQPVFQAMIEQNLISEAVFAFWLNRNPEDDLGGLISFGCIDGCTTIADTGTSLIAGPKDEVERLQEAIGAKPLIMGQYYVSCNEVDSLPNVQMKIGGRMFDLKPEDYVLRVKQMGQSICLSGFMGLDLPPQVGKLWILGDIFIGLYYTVFDVGNSRLGFANATKLHS</sequence>
<reference evidence="5 6" key="1">
    <citation type="submission" date="2024-07" db="EMBL/GenBank/DDBJ databases">
        <title>Enhanced genomic and transcriptomic resources for Trichinella pseudospiralis and T. spiralis underpin the discovery of pronounced molecular differences between stages and species.</title>
        <authorList>
            <person name="Pasi K.K."/>
            <person name="La Rosa G."/>
            <person name="Gomez-Morales M.A."/>
            <person name="Tosini F."/>
            <person name="Sumanam S."/>
            <person name="Young N.D."/>
            <person name="Chang B.C."/>
            <person name="Robin G.B."/>
        </authorList>
    </citation>
    <scope>NUCLEOTIDE SEQUENCE [LARGE SCALE GENOMIC DNA]</scope>
    <source>
        <strain evidence="5">ISS534</strain>
    </source>
</reference>
<dbReference type="InterPro" id="IPR001969">
    <property type="entry name" value="Aspartic_peptidase_AS"/>
</dbReference>
<keyword evidence="2" id="KW-0378">Hydrolase</keyword>
<evidence type="ECO:0000313" key="5">
    <source>
        <dbReference type="EMBL" id="KAL1242640.1"/>
    </source>
</evidence>
<organism evidence="5 6">
    <name type="scientific">Trichinella spiralis</name>
    <name type="common">Trichina worm</name>
    <dbReference type="NCBI Taxonomy" id="6334"/>
    <lineage>
        <taxon>Eukaryota</taxon>
        <taxon>Metazoa</taxon>
        <taxon>Ecdysozoa</taxon>
        <taxon>Nematoda</taxon>
        <taxon>Enoplea</taxon>
        <taxon>Dorylaimia</taxon>
        <taxon>Trichinellida</taxon>
        <taxon>Trichinellidae</taxon>
        <taxon>Trichinella</taxon>
    </lineage>
</organism>
<dbReference type="PROSITE" id="PS51767">
    <property type="entry name" value="PEPTIDASE_A1"/>
    <property type="match status" value="1"/>
</dbReference>
<accession>A0ABR3KR27</accession>
<dbReference type="Pfam" id="PF00026">
    <property type="entry name" value="Asp"/>
    <property type="match status" value="1"/>
</dbReference>